<feature type="compositionally biased region" description="Pro residues" evidence="1">
    <location>
        <begin position="68"/>
        <end position="83"/>
    </location>
</feature>
<dbReference type="EMBL" id="JARKIE010000001">
    <property type="protein sequence ID" value="KAJ7710680.1"/>
    <property type="molecule type" value="Genomic_DNA"/>
</dbReference>
<evidence type="ECO:0000313" key="3">
    <source>
        <dbReference type="Proteomes" id="UP001221757"/>
    </source>
</evidence>
<proteinExistence type="predicted"/>
<accession>A0AAD7H311</accession>
<organism evidence="2 3">
    <name type="scientific">Mycena rosella</name>
    <name type="common">Pink bonnet</name>
    <name type="synonym">Agaricus rosellus</name>
    <dbReference type="NCBI Taxonomy" id="1033263"/>
    <lineage>
        <taxon>Eukaryota</taxon>
        <taxon>Fungi</taxon>
        <taxon>Dikarya</taxon>
        <taxon>Basidiomycota</taxon>
        <taxon>Agaricomycotina</taxon>
        <taxon>Agaricomycetes</taxon>
        <taxon>Agaricomycetidae</taxon>
        <taxon>Agaricales</taxon>
        <taxon>Marasmiineae</taxon>
        <taxon>Mycenaceae</taxon>
        <taxon>Mycena</taxon>
    </lineage>
</organism>
<dbReference type="AlphaFoldDB" id="A0AAD7H311"/>
<reference evidence="2" key="1">
    <citation type="submission" date="2023-03" db="EMBL/GenBank/DDBJ databases">
        <title>Massive genome expansion in bonnet fungi (Mycena s.s.) driven by repeated elements and novel gene families across ecological guilds.</title>
        <authorList>
            <consortium name="Lawrence Berkeley National Laboratory"/>
            <person name="Harder C.B."/>
            <person name="Miyauchi S."/>
            <person name="Viragh M."/>
            <person name="Kuo A."/>
            <person name="Thoen E."/>
            <person name="Andreopoulos B."/>
            <person name="Lu D."/>
            <person name="Skrede I."/>
            <person name="Drula E."/>
            <person name="Henrissat B."/>
            <person name="Morin E."/>
            <person name="Kohler A."/>
            <person name="Barry K."/>
            <person name="LaButti K."/>
            <person name="Morin E."/>
            <person name="Salamov A."/>
            <person name="Lipzen A."/>
            <person name="Mereny Z."/>
            <person name="Hegedus B."/>
            <person name="Baldrian P."/>
            <person name="Stursova M."/>
            <person name="Weitz H."/>
            <person name="Taylor A."/>
            <person name="Grigoriev I.V."/>
            <person name="Nagy L.G."/>
            <person name="Martin F."/>
            <person name="Kauserud H."/>
        </authorList>
    </citation>
    <scope>NUCLEOTIDE SEQUENCE</scope>
    <source>
        <strain evidence="2">CBHHK067</strain>
    </source>
</reference>
<protein>
    <submittedName>
        <fullName evidence="2">Uncharacterized protein</fullName>
    </submittedName>
</protein>
<dbReference type="Proteomes" id="UP001221757">
    <property type="component" value="Unassembled WGS sequence"/>
</dbReference>
<comment type="caution">
    <text evidence="2">The sequence shown here is derived from an EMBL/GenBank/DDBJ whole genome shotgun (WGS) entry which is preliminary data.</text>
</comment>
<name>A0AAD7H311_MYCRO</name>
<sequence>MPIKRCFSSAVCEFLAICRGPRTRGLRKRNDTIRRASNGGWASEGGRAWDEARTSVVTAARVHASPSPAHPTVPAPSFPPDPKPGTETRQRQTRSHLRYPAQLLLQATCDLPPTHAHRPRLLCAISLAIFARRLPLHLPLPDAQVDRSTRRAWACTLPPSSVQRFPGR</sequence>
<keyword evidence="3" id="KW-1185">Reference proteome</keyword>
<evidence type="ECO:0000256" key="1">
    <source>
        <dbReference type="SAM" id="MobiDB-lite"/>
    </source>
</evidence>
<evidence type="ECO:0000313" key="2">
    <source>
        <dbReference type="EMBL" id="KAJ7710680.1"/>
    </source>
</evidence>
<feature type="region of interest" description="Disordered" evidence="1">
    <location>
        <begin position="63"/>
        <end position="94"/>
    </location>
</feature>
<gene>
    <name evidence="2" type="ORF">B0H17DRAFT_1027571</name>
</gene>